<proteinExistence type="predicted"/>
<sequence length="81" mass="9358">MIMKLLDLDTRQINSCIPLGNCITGNSAYLRYLYQSLQVSDTLGLIRWIKHISIRKVGVFFVNNEQWNFTYLSQILTAICS</sequence>
<evidence type="ECO:0000313" key="1">
    <source>
        <dbReference type="EMBL" id="QDZ89641.1"/>
    </source>
</evidence>
<dbReference type="AlphaFoldDB" id="A0A5B8QUM6"/>
<accession>A0A5B8QUM6</accession>
<protein>
    <submittedName>
        <fullName evidence="1">Uncharacterized protein</fullName>
    </submittedName>
</protein>
<name>A0A5B8QUM6_9GAMM</name>
<organism evidence="1">
    <name type="scientific">Shewanella decolorationis</name>
    <dbReference type="NCBI Taxonomy" id="256839"/>
    <lineage>
        <taxon>Bacteria</taxon>
        <taxon>Pseudomonadati</taxon>
        <taxon>Pseudomonadota</taxon>
        <taxon>Gammaproteobacteria</taxon>
        <taxon>Alteromonadales</taxon>
        <taxon>Shewanellaceae</taxon>
        <taxon>Shewanella</taxon>
    </lineage>
</organism>
<dbReference type="EMBL" id="CP031775">
    <property type="protein sequence ID" value="QDZ89641.1"/>
    <property type="molecule type" value="Genomic_DNA"/>
</dbReference>
<reference evidence="1" key="1">
    <citation type="journal article" date="2019" name="Ecotoxicol. Environ. Saf.">
        <title>Microbial characterization of heavy metal resistant bacterial strains isolated from an electroplating wastewater treatment plant.</title>
        <authorList>
            <person name="Cai X."/>
            <person name="Zheng X."/>
            <person name="Zhang D."/>
            <person name="Iqbal W."/>
            <person name="Liu C."/>
            <person name="Yang B."/>
            <person name="Zhao X."/>
            <person name="Lu X."/>
            <person name="Mao Y."/>
        </authorList>
    </citation>
    <scope>NUCLEOTIDE SEQUENCE [LARGE SCALE GENOMIC DNA]</scope>
    <source>
        <strain evidence="1">Ni1-3</strain>
    </source>
</reference>
<gene>
    <name evidence="1" type="ORF">D0436_03690</name>
</gene>